<sequence>MASEPNSCTVYTPPILIKIPRWQGTAKKGPWFSPNLGFHVKISVFIFWCIFRLVYRFSRAKNGILVDNLHHQHFCQYYSVYF</sequence>
<accession>A0A484NK40</accession>
<reference evidence="2 3" key="1">
    <citation type="submission" date="2018-04" db="EMBL/GenBank/DDBJ databases">
        <authorList>
            <person name="Vogel A."/>
        </authorList>
    </citation>
    <scope>NUCLEOTIDE SEQUENCE [LARGE SCALE GENOMIC DNA]</scope>
</reference>
<dbReference type="EMBL" id="OOIL02006764">
    <property type="protein sequence ID" value="VFR01404.1"/>
    <property type="molecule type" value="Genomic_DNA"/>
</dbReference>
<keyword evidence="1" id="KW-0812">Transmembrane</keyword>
<dbReference type="Proteomes" id="UP000595140">
    <property type="component" value="Unassembled WGS sequence"/>
</dbReference>
<keyword evidence="1" id="KW-1133">Transmembrane helix</keyword>
<evidence type="ECO:0000313" key="2">
    <source>
        <dbReference type="EMBL" id="VFR01404.1"/>
    </source>
</evidence>
<keyword evidence="3" id="KW-1185">Reference proteome</keyword>
<organism evidence="2 3">
    <name type="scientific">Cuscuta campestris</name>
    <dbReference type="NCBI Taxonomy" id="132261"/>
    <lineage>
        <taxon>Eukaryota</taxon>
        <taxon>Viridiplantae</taxon>
        <taxon>Streptophyta</taxon>
        <taxon>Embryophyta</taxon>
        <taxon>Tracheophyta</taxon>
        <taxon>Spermatophyta</taxon>
        <taxon>Magnoliopsida</taxon>
        <taxon>eudicotyledons</taxon>
        <taxon>Gunneridae</taxon>
        <taxon>Pentapetalae</taxon>
        <taxon>asterids</taxon>
        <taxon>lamiids</taxon>
        <taxon>Solanales</taxon>
        <taxon>Convolvulaceae</taxon>
        <taxon>Cuscuteae</taxon>
        <taxon>Cuscuta</taxon>
        <taxon>Cuscuta subgen. Grammica</taxon>
        <taxon>Cuscuta sect. Cleistogrammica</taxon>
    </lineage>
</organism>
<proteinExistence type="predicted"/>
<gene>
    <name evidence="2" type="ORF">CCAM_LOCUS43179</name>
</gene>
<evidence type="ECO:0000313" key="3">
    <source>
        <dbReference type="Proteomes" id="UP000595140"/>
    </source>
</evidence>
<evidence type="ECO:0000256" key="1">
    <source>
        <dbReference type="SAM" id="Phobius"/>
    </source>
</evidence>
<dbReference type="AlphaFoldDB" id="A0A484NK40"/>
<feature type="transmembrane region" description="Helical" evidence="1">
    <location>
        <begin position="36"/>
        <end position="55"/>
    </location>
</feature>
<protein>
    <submittedName>
        <fullName evidence="2">Uncharacterized protein</fullName>
    </submittedName>
</protein>
<name>A0A484NK40_9ASTE</name>
<keyword evidence="1" id="KW-0472">Membrane</keyword>